<evidence type="ECO:0000313" key="1">
    <source>
        <dbReference type="EMBL" id="PWN46647.1"/>
    </source>
</evidence>
<keyword evidence="2" id="KW-1185">Reference proteome</keyword>
<accession>A0ACD0NLK6</accession>
<proteinExistence type="predicted"/>
<gene>
    <name evidence="1" type="ORF">IE53DRAFT_372154</name>
</gene>
<protein>
    <submittedName>
        <fullName evidence="1">Uncharacterized protein</fullName>
    </submittedName>
</protein>
<dbReference type="EMBL" id="KZ820806">
    <property type="protein sequence ID" value="PWN46647.1"/>
    <property type="molecule type" value="Genomic_DNA"/>
</dbReference>
<evidence type="ECO:0000313" key="2">
    <source>
        <dbReference type="Proteomes" id="UP000245626"/>
    </source>
</evidence>
<reference evidence="1 2" key="1">
    <citation type="journal article" date="2018" name="Mol. Biol. Evol.">
        <title>Broad Genomic Sampling Reveals a Smut Pathogenic Ancestry of the Fungal Clade Ustilaginomycotina.</title>
        <authorList>
            <person name="Kijpornyongpan T."/>
            <person name="Mondo S.J."/>
            <person name="Barry K."/>
            <person name="Sandor L."/>
            <person name="Lee J."/>
            <person name="Lipzen A."/>
            <person name="Pangilinan J."/>
            <person name="LaButti K."/>
            <person name="Hainaut M."/>
            <person name="Henrissat B."/>
            <person name="Grigoriev I.V."/>
            <person name="Spatafora J.W."/>
            <person name="Aime M.C."/>
        </authorList>
    </citation>
    <scope>NUCLEOTIDE SEQUENCE [LARGE SCALE GENOMIC DNA]</scope>
    <source>
        <strain evidence="1 2">SA 807</strain>
    </source>
</reference>
<organism evidence="1 2">
    <name type="scientific">Violaceomyces palustris</name>
    <dbReference type="NCBI Taxonomy" id="1673888"/>
    <lineage>
        <taxon>Eukaryota</taxon>
        <taxon>Fungi</taxon>
        <taxon>Dikarya</taxon>
        <taxon>Basidiomycota</taxon>
        <taxon>Ustilaginomycotina</taxon>
        <taxon>Ustilaginomycetes</taxon>
        <taxon>Violaceomycetales</taxon>
        <taxon>Violaceomycetaceae</taxon>
        <taxon>Violaceomyces</taxon>
    </lineage>
</organism>
<sequence length="96" mass="11446">MLYTLIYYPEKGNYEKWCVCSQAHKDIYKNPGWGRFPTSTYWNCKPERGTPVPTNNIGIIYYYDCDPVNSDYLQDDLEILSHRCIQYQGKYHCLNM</sequence>
<name>A0ACD0NLK6_9BASI</name>
<dbReference type="Proteomes" id="UP000245626">
    <property type="component" value="Unassembled WGS sequence"/>
</dbReference>